<dbReference type="Gene3D" id="1.25.40.20">
    <property type="entry name" value="Ankyrin repeat-containing domain"/>
    <property type="match status" value="1"/>
</dbReference>
<dbReference type="VEuPathDB" id="TriTrypDB:BSAL_02285"/>
<keyword evidence="3" id="KW-1185">Reference proteome</keyword>
<dbReference type="InterPro" id="IPR002110">
    <property type="entry name" value="Ankyrin_rpt"/>
</dbReference>
<accession>A0A0S4JL55</accession>
<dbReference type="EMBL" id="CYKH01001867">
    <property type="protein sequence ID" value="CUG90843.1"/>
    <property type="molecule type" value="Genomic_DNA"/>
</dbReference>
<dbReference type="SUPFAM" id="SSF48403">
    <property type="entry name" value="Ankyrin repeat"/>
    <property type="match status" value="1"/>
</dbReference>
<dbReference type="Proteomes" id="UP000051952">
    <property type="component" value="Unassembled WGS sequence"/>
</dbReference>
<evidence type="ECO:0000313" key="3">
    <source>
        <dbReference type="Proteomes" id="UP000051952"/>
    </source>
</evidence>
<dbReference type="Pfam" id="PF12796">
    <property type="entry name" value="Ank_2"/>
    <property type="match status" value="1"/>
</dbReference>
<reference evidence="3" key="1">
    <citation type="submission" date="2015-09" db="EMBL/GenBank/DDBJ databases">
        <authorList>
            <consortium name="Pathogen Informatics"/>
        </authorList>
    </citation>
    <scope>NUCLEOTIDE SEQUENCE [LARGE SCALE GENOMIC DNA]</scope>
    <source>
        <strain evidence="3">Lake Konstanz</strain>
    </source>
</reference>
<gene>
    <name evidence="2" type="ORF">BSAL_02285</name>
</gene>
<evidence type="ECO:0000313" key="2">
    <source>
        <dbReference type="EMBL" id="CUG90843.1"/>
    </source>
</evidence>
<feature type="region of interest" description="Disordered" evidence="1">
    <location>
        <begin position="78"/>
        <end position="134"/>
    </location>
</feature>
<organism evidence="2 3">
    <name type="scientific">Bodo saltans</name>
    <name type="common">Flagellated protozoan</name>
    <dbReference type="NCBI Taxonomy" id="75058"/>
    <lineage>
        <taxon>Eukaryota</taxon>
        <taxon>Discoba</taxon>
        <taxon>Euglenozoa</taxon>
        <taxon>Kinetoplastea</taxon>
        <taxon>Metakinetoplastina</taxon>
        <taxon>Eubodonida</taxon>
        <taxon>Bodonidae</taxon>
        <taxon>Bodo</taxon>
    </lineage>
</organism>
<dbReference type="InterPro" id="IPR036770">
    <property type="entry name" value="Ankyrin_rpt-contain_sf"/>
</dbReference>
<dbReference type="AlphaFoldDB" id="A0A0S4JL55"/>
<proteinExistence type="predicted"/>
<name>A0A0S4JL55_BODSA</name>
<feature type="compositionally biased region" description="Polar residues" evidence="1">
    <location>
        <begin position="82"/>
        <end position="92"/>
    </location>
</feature>
<evidence type="ECO:0000256" key="1">
    <source>
        <dbReference type="SAM" id="MobiDB-lite"/>
    </source>
</evidence>
<feature type="compositionally biased region" description="Low complexity" evidence="1">
    <location>
        <begin position="100"/>
        <end position="134"/>
    </location>
</feature>
<dbReference type="OrthoDB" id="277383at2759"/>
<sequence length="246" mass="25892">METPLFAAAKSGKHLAVYFLMMNNANGNLGNEDGKNPLYIASEKGHKHCVIVLKADPKHLKEAKAEADLELKMKPAPIPTSDVIQQRATSAKAQRDKQEAAAAAAAPPAATPNKAAPSKGAPAKSSAAAKTPAPKAAAAAPQLLQEKIEIIPLEIPKDIIRERDPVTGEKYGPCRTLVDVGYDEAPVIPKGINLGPTKIPKVGGTSMKVMLESGDAVAPKLVESAEEDPFDYGMILPKSKPARNNA</sequence>
<protein>
    <submittedName>
        <fullName evidence="2">Ankyrin repeat protein, putative</fullName>
    </submittedName>
</protein>